<organism evidence="6 7">
    <name type="scientific">Boletus reticuloceps</name>
    <dbReference type="NCBI Taxonomy" id="495285"/>
    <lineage>
        <taxon>Eukaryota</taxon>
        <taxon>Fungi</taxon>
        <taxon>Dikarya</taxon>
        <taxon>Basidiomycota</taxon>
        <taxon>Agaricomycotina</taxon>
        <taxon>Agaricomycetes</taxon>
        <taxon>Agaricomycetidae</taxon>
        <taxon>Boletales</taxon>
        <taxon>Boletineae</taxon>
        <taxon>Boletaceae</taxon>
        <taxon>Boletoideae</taxon>
        <taxon>Boletus</taxon>
    </lineage>
</organism>
<protein>
    <submittedName>
        <fullName evidence="6">Uncharacterized protein</fullName>
    </submittedName>
</protein>
<feature type="region of interest" description="Disordered" evidence="5">
    <location>
        <begin position="228"/>
        <end position="264"/>
    </location>
</feature>
<dbReference type="EMBL" id="JAGFBS010000009">
    <property type="protein sequence ID" value="KAG6377568.1"/>
    <property type="molecule type" value="Genomic_DNA"/>
</dbReference>
<dbReference type="PANTHER" id="PTHR12132">
    <property type="entry name" value="DNA REPAIR AND RECOMBINATION PROTEIN RAD52, RAD59"/>
    <property type="match status" value="1"/>
</dbReference>
<keyword evidence="3" id="KW-0233">DNA recombination</keyword>
<evidence type="ECO:0000256" key="5">
    <source>
        <dbReference type="SAM" id="MobiDB-lite"/>
    </source>
</evidence>
<feature type="compositionally biased region" description="Low complexity" evidence="5">
    <location>
        <begin position="516"/>
        <end position="531"/>
    </location>
</feature>
<dbReference type="GO" id="GO:0005634">
    <property type="term" value="C:nucleus"/>
    <property type="evidence" value="ECO:0007669"/>
    <property type="project" value="InterPro"/>
</dbReference>
<dbReference type="Gene3D" id="3.30.390.80">
    <property type="entry name" value="DNA repair protein Rad52/59/22"/>
    <property type="match status" value="1"/>
</dbReference>
<name>A0A8I3ABP2_9AGAM</name>
<feature type="compositionally biased region" description="Low complexity" evidence="5">
    <location>
        <begin position="276"/>
        <end position="294"/>
    </location>
</feature>
<dbReference type="AlphaFoldDB" id="A0A8I3ABP2"/>
<evidence type="ECO:0000256" key="4">
    <source>
        <dbReference type="ARBA" id="ARBA00023204"/>
    </source>
</evidence>
<dbReference type="InterPro" id="IPR042525">
    <property type="entry name" value="Rad52_Rad59_Rad22_sf"/>
</dbReference>
<dbReference type="InterPro" id="IPR004585">
    <property type="entry name" value="DNA_recomb/repair_Rad52"/>
</dbReference>
<dbReference type="GO" id="GO:0000730">
    <property type="term" value="P:DNA recombinase assembly"/>
    <property type="evidence" value="ECO:0007669"/>
    <property type="project" value="InterPro"/>
</dbReference>
<proteinExistence type="inferred from homology"/>
<gene>
    <name evidence="6" type="ORF">JVT61DRAFT_15384</name>
</gene>
<dbReference type="SUPFAM" id="SSF54768">
    <property type="entry name" value="dsRNA-binding domain-like"/>
    <property type="match status" value="1"/>
</dbReference>
<feature type="compositionally biased region" description="Low complexity" evidence="5">
    <location>
        <begin position="615"/>
        <end position="630"/>
    </location>
</feature>
<dbReference type="OrthoDB" id="206565at2759"/>
<accession>A0A8I3ABP2</accession>
<dbReference type="GO" id="GO:0003697">
    <property type="term" value="F:single-stranded DNA binding"/>
    <property type="evidence" value="ECO:0007669"/>
    <property type="project" value="UniProtKB-ARBA"/>
</dbReference>
<feature type="compositionally biased region" description="Pro residues" evidence="5">
    <location>
        <begin position="330"/>
        <end position="340"/>
    </location>
</feature>
<feature type="region of interest" description="Disordered" evidence="5">
    <location>
        <begin position="441"/>
        <end position="641"/>
    </location>
</feature>
<dbReference type="InterPro" id="IPR041247">
    <property type="entry name" value="Rad52_fam"/>
</dbReference>
<feature type="region of interest" description="Disordered" evidence="5">
    <location>
        <begin position="276"/>
        <end position="342"/>
    </location>
</feature>
<dbReference type="Proteomes" id="UP000683000">
    <property type="component" value="Unassembled WGS sequence"/>
</dbReference>
<comment type="similarity">
    <text evidence="1">Belongs to the RAD52 family.</text>
</comment>
<evidence type="ECO:0000256" key="3">
    <source>
        <dbReference type="ARBA" id="ARBA00023172"/>
    </source>
</evidence>
<evidence type="ECO:0000256" key="2">
    <source>
        <dbReference type="ARBA" id="ARBA00022763"/>
    </source>
</evidence>
<evidence type="ECO:0000313" key="7">
    <source>
        <dbReference type="Proteomes" id="UP000683000"/>
    </source>
</evidence>
<dbReference type="InterPro" id="IPR007232">
    <property type="entry name" value="Rad52_Rad59_Rad22"/>
</dbReference>
<feature type="compositionally biased region" description="Low complexity" evidence="5">
    <location>
        <begin position="573"/>
        <end position="582"/>
    </location>
</feature>
<reference evidence="6" key="1">
    <citation type="submission" date="2021-03" db="EMBL/GenBank/DDBJ databases">
        <title>Evolutionary innovations through gain and loss of genes in the ectomycorrhizal Boletales.</title>
        <authorList>
            <person name="Wu G."/>
            <person name="Miyauchi S."/>
            <person name="Morin E."/>
            <person name="Yang Z.-L."/>
            <person name="Xu J."/>
            <person name="Martin F.M."/>
        </authorList>
    </citation>
    <scope>NUCLEOTIDE SEQUENCE</scope>
    <source>
        <strain evidence="6">BR01</strain>
    </source>
</reference>
<comment type="caution">
    <text evidence="6">The sequence shown here is derived from an EMBL/GenBank/DDBJ whole genome shotgun (WGS) entry which is preliminary data.</text>
</comment>
<dbReference type="GO" id="GO:0045002">
    <property type="term" value="P:double-strand break repair via single-strand annealing"/>
    <property type="evidence" value="ECO:0007669"/>
    <property type="project" value="InterPro"/>
</dbReference>
<feature type="compositionally biased region" description="Low complexity" evidence="5">
    <location>
        <begin position="465"/>
        <end position="476"/>
    </location>
</feature>
<evidence type="ECO:0000313" key="6">
    <source>
        <dbReference type="EMBL" id="KAG6377568.1"/>
    </source>
</evidence>
<feature type="compositionally biased region" description="Polar residues" evidence="5">
    <location>
        <begin position="491"/>
        <end position="507"/>
    </location>
</feature>
<feature type="compositionally biased region" description="Basic and acidic residues" evidence="5">
    <location>
        <begin position="631"/>
        <end position="641"/>
    </location>
</feature>
<dbReference type="Pfam" id="PF04098">
    <property type="entry name" value="Rad52_Rad22"/>
    <property type="match status" value="1"/>
</dbReference>
<keyword evidence="2" id="KW-0227">DNA damage</keyword>
<evidence type="ECO:0000256" key="1">
    <source>
        <dbReference type="ARBA" id="ARBA00006638"/>
    </source>
</evidence>
<feature type="compositionally biased region" description="Polar residues" evidence="5">
    <location>
        <begin position="597"/>
        <end position="607"/>
    </location>
</feature>
<feature type="compositionally biased region" description="Basic and acidic residues" evidence="5">
    <location>
        <begin position="246"/>
        <end position="260"/>
    </location>
</feature>
<keyword evidence="7" id="KW-1185">Reference proteome</keyword>
<dbReference type="FunFam" id="3.30.390.80:FF:000001">
    <property type="entry name" value="DNA repair protein RAD52 homolog"/>
    <property type="match status" value="1"/>
</dbReference>
<dbReference type="PANTHER" id="PTHR12132:SF1">
    <property type="entry name" value="DNA REPAIR PROTEIN RAD52 HOMOLOG"/>
    <property type="match status" value="1"/>
</dbReference>
<keyword evidence="4" id="KW-0234">DNA repair</keyword>
<sequence>MAGAFSGHLLDAFNSPTAQPNTPTSTIITSGAMSFDARAHGSILPHAPFGFTSLSEDSNTSKQIATLQAKLNKKLGPEYISQRPGPGGGPKLTYAEGWKIINLANEVFGFNGWSSSIVSVTTDFVDHNEESKKFNVGVTAIVRVTLRDGTYHEDLGYGMLENGKSKGAALDKCKKEAITDALKRTLRNFGNLLGNCLYDKSYAQEVVKIKVPPAKFDKNDLYRRPEFQERIPDTPAPAPNGQASTIRHDEPRIKLDHEGNQPETPITYVPRHLRQGMAAAAQQARAHTPARAPPVGTIESPANRGPPPIDDAPKANGLATPVQTPARGQRPPPPQAPPPRVVATSPLARMTSAPERSVSFAEPVSMPARAGSADAADQTMQHNDQATGLADDEYEDAFPLSTQDGAFLATVDLGEGDLGRPIDFDEGMGGVSIMDASEIEPELDSAERSPVVLPQPQPRVRDRTGSGSSAGSSSSGLAKTNMQAEPAARLSLSTSVNAHPNASTSGGQPRPRDGPSDIASASASTSSARAEAPAHEAQPPRPTMTSMGVSHFPSGMKPPLQHTPRPVVPACARTTSSTLRSTRVPDALKRKADVMQAGSSSGSSTRPPMQGMGLAQRQQQHQNQQNASANEGHDPTKRFKR</sequence>
<dbReference type="NCBIfam" id="TIGR00607">
    <property type="entry name" value="rad52"/>
    <property type="match status" value="1"/>
</dbReference>
<dbReference type="GO" id="GO:0006312">
    <property type="term" value="P:mitotic recombination"/>
    <property type="evidence" value="ECO:0007669"/>
    <property type="project" value="TreeGrafter"/>
</dbReference>